<keyword evidence="3" id="KW-0479">Metal-binding</keyword>
<evidence type="ECO:0000256" key="1">
    <source>
        <dbReference type="ARBA" id="ARBA00010914"/>
    </source>
</evidence>
<keyword evidence="4" id="KW-0408">Iron</keyword>
<feature type="domain" description="2Fe-2S ferredoxin-type" evidence="7">
    <location>
        <begin position="1"/>
        <end position="103"/>
    </location>
</feature>
<keyword evidence="9" id="KW-1185">Reference proteome</keyword>
<dbReference type="EMBL" id="WHPC01000001">
    <property type="protein sequence ID" value="MPV35555.1"/>
    <property type="molecule type" value="Genomic_DNA"/>
</dbReference>
<comment type="cofactor">
    <cofactor evidence="6">
        <name>[2Fe-2S] cluster</name>
        <dbReference type="ChEBI" id="CHEBI:190135"/>
    </cofactor>
</comment>
<dbReference type="GO" id="GO:0051537">
    <property type="term" value="F:2 iron, 2 sulfur cluster binding"/>
    <property type="evidence" value="ECO:0007669"/>
    <property type="project" value="UniProtKB-KW"/>
</dbReference>
<dbReference type="PROSITE" id="PS51085">
    <property type="entry name" value="2FE2S_FER_2"/>
    <property type="match status" value="1"/>
</dbReference>
<keyword evidence="5" id="KW-0411">Iron-sulfur</keyword>
<dbReference type="InterPro" id="IPR036010">
    <property type="entry name" value="2Fe-2S_ferredoxin-like_sf"/>
</dbReference>
<accession>A0A6N7EFU5</accession>
<protein>
    <submittedName>
        <fullName evidence="8">2Fe-2S iron-sulfur cluster binding domain-containing protein</fullName>
    </submittedName>
</protein>
<sequence length="103" mass="11347">MIKVTDRDGETHELDWEPDQSLMEALRDNDMPVLASCGGCCSCATCHVFVESDHIEQLGRSEGEERELLEETEAFRPDRSRLACQIAHSGSLAGIAVTLAPEE</sequence>
<dbReference type="PRINTS" id="PR00355">
    <property type="entry name" value="ADRENODOXIN"/>
</dbReference>
<dbReference type="InterPro" id="IPR012675">
    <property type="entry name" value="Beta-grasp_dom_sf"/>
</dbReference>
<gene>
    <name evidence="8" type="ORF">GB881_00580</name>
</gene>
<evidence type="ECO:0000313" key="8">
    <source>
        <dbReference type="EMBL" id="MPV35555.1"/>
    </source>
</evidence>
<name>A0A6N7EFU5_9MICO</name>
<dbReference type="PANTHER" id="PTHR23426:SF65">
    <property type="entry name" value="FERREDOXIN-2, MITOCHONDRIAL"/>
    <property type="match status" value="1"/>
</dbReference>
<dbReference type="AlphaFoldDB" id="A0A6N7EFU5"/>
<comment type="similarity">
    <text evidence="1">Belongs to the adrenodoxin/putidaredoxin family.</text>
</comment>
<evidence type="ECO:0000259" key="7">
    <source>
        <dbReference type="PROSITE" id="PS51085"/>
    </source>
</evidence>
<evidence type="ECO:0000256" key="5">
    <source>
        <dbReference type="ARBA" id="ARBA00023014"/>
    </source>
</evidence>
<dbReference type="PANTHER" id="PTHR23426">
    <property type="entry name" value="FERREDOXIN/ADRENODOXIN"/>
    <property type="match status" value="1"/>
</dbReference>
<dbReference type="InterPro" id="IPR001055">
    <property type="entry name" value="Adrenodoxin-like"/>
</dbReference>
<dbReference type="GO" id="GO:0140647">
    <property type="term" value="P:P450-containing electron transport chain"/>
    <property type="evidence" value="ECO:0007669"/>
    <property type="project" value="InterPro"/>
</dbReference>
<evidence type="ECO:0000256" key="3">
    <source>
        <dbReference type="ARBA" id="ARBA00022723"/>
    </source>
</evidence>
<dbReference type="Proteomes" id="UP000437709">
    <property type="component" value="Unassembled WGS sequence"/>
</dbReference>
<evidence type="ECO:0000256" key="4">
    <source>
        <dbReference type="ARBA" id="ARBA00023004"/>
    </source>
</evidence>
<proteinExistence type="inferred from homology"/>
<dbReference type="InterPro" id="IPR001041">
    <property type="entry name" value="2Fe-2S_ferredoxin-type"/>
</dbReference>
<reference evidence="8 9" key="1">
    <citation type="submission" date="2019-10" db="EMBL/GenBank/DDBJ databases">
        <title>Georgenia wutianyii sp. nov. and Georgenia yuyongxinii sp. nov. isolated from plateau pika (Ochotona curzoniae) in the Qinghai-Tibet plateau of China.</title>
        <authorList>
            <person name="Tian Z."/>
        </authorList>
    </citation>
    <scope>NUCLEOTIDE SEQUENCE [LARGE SCALE GENOMIC DNA]</scope>
    <source>
        <strain evidence="8 9">JCM 19765</strain>
    </source>
</reference>
<dbReference type="SUPFAM" id="SSF54292">
    <property type="entry name" value="2Fe-2S ferredoxin-like"/>
    <property type="match status" value="1"/>
</dbReference>
<dbReference type="RefSeq" id="WP_152193455.1">
    <property type="nucleotide sequence ID" value="NZ_VUKD01000001.1"/>
</dbReference>
<evidence type="ECO:0000256" key="6">
    <source>
        <dbReference type="ARBA" id="ARBA00034078"/>
    </source>
</evidence>
<keyword evidence="2" id="KW-0001">2Fe-2S</keyword>
<dbReference type="CDD" id="cd00207">
    <property type="entry name" value="fer2"/>
    <property type="match status" value="1"/>
</dbReference>
<dbReference type="GO" id="GO:0009055">
    <property type="term" value="F:electron transfer activity"/>
    <property type="evidence" value="ECO:0007669"/>
    <property type="project" value="TreeGrafter"/>
</dbReference>
<comment type="caution">
    <text evidence="8">The sequence shown here is derived from an EMBL/GenBank/DDBJ whole genome shotgun (WGS) entry which is preliminary data.</text>
</comment>
<evidence type="ECO:0000313" key="9">
    <source>
        <dbReference type="Proteomes" id="UP000437709"/>
    </source>
</evidence>
<dbReference type="GO" id="GO:0046872">
    <property type="term" value="F:metal ion binding"/>
    <property type="evidence" value="ECO:0007669"/>
    <property type="project" value="UniProtKB-KW"/>
</dbReference>
<dbReference type="Gene3D" id="3.10.20.30">
    <property type="match status" value="1"/>
</dbReference>
<evidence type="ECO:0000256" key="2">
    <source>
        <dbReference type="ARBA" id="ARBA00022714"/>
    </source>
</evidence>
<dbReference type="OrthoDB" id="9799640at2"/>
<organism evidence="8 9">
    <name type="scientific">Georgenia subflava</name>
    <dbReference type="NCBI Taxonomy" id="1622177"/>
    <lineage>
        <taxon>Bacteria</taxon>
        <taxon>Bacillati</taxon>
        <taxon>Actinomycetota</taxon>
        <taxon>Actinomycetes</taxon>
        <taxon>Micrococcales</taxon>
        <taxon>Bogoriellaceae</taxon>
        <taxon>Georgenia</taxon>
    </lineage>
</organism>
<dbReference type="Pfam" id="PF00111">
    <property type="entry name" value="Fer2"/>
    <property type="match status" value="1"/>
</dbReference>